<protein>
    <submittedName>
        <fullName evidence="2">Type IX secretion system membrane protein PorP/SprF</fullName>
    </submittedName>
</protein>
<evidence type="ECO:0000313" key="3">
    <source>
        <dbReference type="Proteomes" id="UP001203342"/>
    </source>
</evidence>
<keyword evidence="3" id="KW-1185">Reference proteome</keyword>
<dbReference type="InterPro" id="IPR019861">
    <property type="entry name" value="PorP/SprF_Bacteroidetes"/>
</dbReference>
<evidence type="ECO:0000313" key="2">
    <source>
        <dbReference type="EMBL" id="MCL9771195.1"/>
    </source>
</evidence>
<feature type="signal peptide" evidence="1">
    <location>
        <begin position="1"/>
        <end position="19"/>
    </location>
</feature>
<dbReference type="Proteomes" id="UP001203342">
    <property type="component" value="Unassembled WGS sequence"/>
</dbReference>
<dbReference type="NCBIfam" id="TIGR03519">
    <property type="entry name" value="T9SS_PorP_fam"/>
    <property type="match status" value="1"/>
</dbReference>
<reference evidence="2 3" key="1">
    <citation type="submission" date="2022-05" db="EMBL/GenBank/DDBJ databases">
        <title>Flavobacterium sp., isolated from activated sludge.</title>
        <authorList>
            <person name="Ran Q."/>
        </authorList>
    </citation>
    <scope>NUCLEOTIDE SEQUENCE [LARGE SCALE GENOMIC DNA]</scope>
    <source>
        <strain evidence="2 3">HXWNR69</strain>
    </source>
</reference>
<accession>A0ABT0TLG0</accession>
<dbReference type="Pfam" id="PF11751">
    <property type="entry name" value="PorP_SprF"/>
    <property type="match status" value="1"/>
</dbReference>
<feature type="chain" id="PRO_5047253995" evidence="1">
    <location>
        <begin position="20"/>
        <end position="309"/>
    </location>
</feature>
<comment type="caution">
    <text evidence="2">The sequence shown here is derived from an EMBL/GenBank/DDBJ whole genome shotgun (WGS) entry which is preliminary data.</text>
</comment>
<dbReference type="EMBL" id="JAMLJN010000014">
    <property type="protein sequence ID" value="MCL9771195.1"/>
    <property type="molecule type" value="Genomic_DNA"/>
</dbReference>
<dbReference type="RefSeq" id="WP_250583195.1">
    <property type="nucleotide sequence ID" value="NZ_JAMLJN010000014.1"/>
</dbReference>
<sequence length="309" mass="34857">MKKIFWVLIVSLVAVSTYAQQDSQFTNYMYNTVNINPAYAGSREVISVFGLHRNQWVGLDGAPTTNTLAIHSPLKNENLGLGMSVVNDRIGPSDETSISVDFSYSFPVSVSYRLAFGIKATSNFLNVDFTKLNIYNPGDVLSQYNVDHKFSPNVGAGIYYYSDNTYFGLSVPNFLETKHFDKGQGSFSQNSVAAEKMHYYFIMGKVFEMTPTIKFKPALLTKIVKGAPLQVDLSANFLFNERFTLGAAYRWDAAGSLLVGFQVSNNWFLGYAYDMETTQLANYNSGSHEFFLRYEFNKKSDRVVNPRFF</sequence>
<gene>
    <name evidence="2" type="ORF">NAT47_12300</name>
</gene>
<organism evidence="2 3">
    <name type="scientific">Flavobacterium fragile</name>
    <dbReference type="NCBI Taxonomy" id="2949085"/>
    <lineage>
        <taxon>Bacteria</taxon>
        <taxon>Pseudomonadati</taxon>
        <taxon>Bacteroidota</taxon>
        <taxon>Flavobacteriia</taxon>
        <taxon>Flavobacteriales</taxon>
        <taxon>Flavobacteriaceae</taxon>
        <taxon>Flavobacterium</taxon>
    </lineage>
</organism>
<evidence type="ECO:0000256" key="1">
    <source>
        <dbReference type="SAM" id="SignalP"/>
    </source>
</evidence>
<name>A0ABT0TLG0_9FLAO</name>
<proteinExistence type="predicted"/>
<keyword evidence="1" id="KW-0732">Signal</keyword>